<dbReference type="AlphaFoldDB" id="A0A4Z1EEU9"/>
<proteinExistence type="predicted"/>
<evidence type="ECO:0000313" key="2">
    <source>
        <dbReference type="EMBL" id="TGO10766.1"/>
    </source>
</evidence>
<evidence type="ECO:0000313" key="3">
    <source>
        <dbReference type="Proteomes" id="UP000297777"/>
    </source>
</evidence>
<dbReference type="OrthoDB" id="4630416at2759"/>
<sequence length="445" mass="50953">MNSNNHTFDSQIETRFPSADGGGTRSESFWKAQCFFGGLKRTGTIYNMIDRLRKDGHKPMVSKLIALETAMLDDYNTRYIITREELEEGKRKAKVEEEKRWNNELDDLQKARKNPEKFFREMFPKVLDSKTKNAVFMTIHSSSAAEIRKAALSLGLVDKSLEVSKFDEPPLQRDLCSLIHIAVGRTVPAVKDRLQEIHQIRGKAIRKAREAMKNSRDIISEGYDDVIRASDEKNWEVTGDWHISCLKMEKRWSTPLTLRIYSQESDGQCQLFGEFDFGGVSGLFRFEQRLPTVEKKSARLADPNVKRENITFGKAEKEKKDDNDEDIKCASPNAKRLWCKSTAEAFSFPSAEKPSLHNPTWNYRWRGEYKIDSEPVPGQYLCSITFSEPLGTSLTGTFGGDLYKTWKEDMVFTGVKVGVGGAPSIDIEKEWHDRQKIIYDSDIQD</sequence>
<feature type="region of interest" description="Disordered" evidence="1">
    <location>
        <begin position="1"/>
        <end position="25"/>
    </location>
</feature>
<gene>
    <name evidence="2" type="ORF">BTUL_0126g00200</name>
</gene>
<comment type="caution">
    <text evidence="2">The sequence shown here is derived from an EMBL/GenBank/DDBJ whole genome shotgun (WGS) entry which is preliminary data.</text>
</comment>
<accession>A0A4Z1EEU9</accession>
<evidence type="ECO:0000256" key="1">
    <source>
        <dbReference type="SAM" id="MobiDB-lite"/>
    </source>
</evidence>
<dbReference type="EMBL" id="PQXH01000126">
    <property type="protein sequence ID" value="TGO10766.1"/>
    <property type="molecule type" value="Genomic_DNA"/>
</dbReference>
<organism evidence="2 3">
    <name type="scientific">Botrytis tulipae</name>
    <dbReference type="NCBI Taxonomy" id="87230"/>
    <lineage>
        <taxon>Eukaryota</taxon>
        <taxon>Fungi</taxon>
        <taxon>Dikarya</taxon>
        <taxon>Ascomycota</taxon>
        <taxon>Pezizomycotina</taxon>
        <taxon>Leotiomycetes</taxon>
        <taxon>Helotiales</taxon>
        <taxon>Sclerotiniaceae</taxon>
        <taxon>Botrytis</taxon>
    </lineage>
</organism>
<dbReference type="Proteomes" id="UP000297777">
    <property type="component" value="Unassembled WGS sequence"/>
</dbReference>
<protein>
    <submittedName>
        <fullName evidence="2">Uncharacterized protein</fullName>
    </submittedName>
</protein>
<feature type="compositionally biased region" description="Polar residues" evidence="1">
    <location>
        <begin position="1"/>
        <end position="13"/>
    </location>
</feature>
<keyword evidence="3" id="KW-1185">Reference proteome</keyword>
<name>A0A4Z1EEU9_9HELO</name>
<reference evidence="2 3" key="1">
    <citation type="submission" date="2017-12" db="EMBL/GenBank/DDBJ databases">
        <title>Comparative genomics of Botrytis spp.</title>
        <authorList>
            <person name="Valero-Jimenez C.A."/>
            <person name="Tapia P."/>
            <person name="Veloso J."/>
            <person name="Silva-Moreno E."/>
            <person name="Staats M."/>
            <person name="Valdes J.H."/>
            <person name="Van Kan J.A.L."/>
        </authorList>
    </citation>
    <scope>NUCLEOTIDE SEQUENCE [LARGE SCALE GENOMIC DNA]</scope>
    <source>
        <strain evidence="2 3">Bt9001</strain>
    </source>
</reference>